<proteinExistence type="predicted"/>
<evidence type="ECO:0000313" key="8">
    <source>
        <dbReference type="Proteomes" id="UP000440578"/>
    </source>
</evidence>
<dbReference type="GO" id="GO:0022857">
    <property type="term" value="F:transmembrane transporter activity"/>
    <property type="evidence" value="ECO:0007669"/>
    <property type="project" value="InterPro"/>
</dbReference>
<protein>
    <submittedName>
        <fullName evidence="7">Solute carrier family 22 member 21</fullName>
    </submittedName>
</protein>
<keyword evidence="8" id="KW-1185">Reference proteome</keyword>
<evidence type="ECO:0000313" key="7">
    <source>
        <dbReference type="EMBL" id="KAF0313894.1"/>
    </source>
</evidence>
<sequence length="126" mass="12886">MSAELEWLTTTLALLGKFGASGAFSLAYVYTAELYPDSLRALGVGVASATGRVGSILAPFIADLGQGDTTLPLCIFGVAGLVSAGLTMLLPETSGQDLPTSIDEAIQFGSRLPAALQLPTPSDLVI</sequence>
<keyword evidence="2 5" id="KW-0812">Transmembrane</keyword>
<feature type="domain" description="Major facilitator superfamily (MFS) profile" evidence="6">
    <location>
        <begin position="1"/>
        <end position="95"/>
    </location>
</feature>
<feature type="transmembrane region" description="Helical" evidence="5">
    <location>
        <begin position="69"/>
        <end position="90"/>
    </location>
</feature>
<reference evidence="7 8" key="1">
    <citation type="submission" date="2019-07" db="EMBL/GenBank/DDBJ databases">
        <title>Draft genome assembly of a fouling barnacle, Amphibalanus amphitrite (Darwin, 1854): The first reference genome for Thecostraca.</title>
        <authorList>
            <person name="Kim W."/>
        </authorList>
    </citation>
    <scope>NUCLEOTIDE SEQUENCE [LARGE SCALE GENOMIC DNA]</scope>
    <source>
        <strain evidence="7">SNU_AA5</strain>
        <tissue evidence="7">Soma without cirri and trophi</tissue>
    </source>
</reference>
<dbReference type="InterPro" id="IPR020846">
    <property type="entry name" value="MFS_dom"/>
</dbReference>
<keyword evidence="3 5" id="KW-1133">Transmembrane helix</keyword>
<evidence type="ECO:0000256" key="2">
    <source>
        <dbReference type="ARBA" id="ARBA00022692"/>
    </source>
</evidence>
<organism evidence="7 8">
    <name type="scientific">Amphibalanus amphitrite</name>
    <name type="common">Striped barnacle</name>
    <name type="synonym">Balanus amphitrite</name>
    <dbReference type="NCBI Taxonomy" id="1232801"/>
    <lineage>
        <taxon>Eukaryota</taxon>
        <taxon>Metazoa</taxon>
        <taxon>Ecdysozoa</taxon>
        <taxon>Arthropoda</taxon>
        <taxon>Crustacea</taxon>
        <taxon>Multicrustacea</taxon>
        <taxon>Cirripedia</taxon>
        <taxon>Thoracica</taxon>
        <taxon>Thoracicalcarea</taxon>
        <taxon>Balanomorpha</taxon>
        <taxon>Balanoidea</taxon>
        <taxon>Balanidae</taxon>
        <taxon>Amphibalaninae</taxon>
        <taxon>Amphibalanus</taxon>
    </lineage>
</organism>
<accession>A0A6A4XD07</accession>
<name>A0A6A4XD07_AMPAM</name>
<comment type="subcellular location">
    <subcellularLocation>
        <location evidence="1">Membrane</location>
        <topology evidence="1">Multi-pass membrane protein</topology>
    </subcellularLocation>
</comment>
<dbReference type="GO" id="GO:0016020">
    <property type="term" value="C:membrane"/>
    <property type="evidence" value="ECO:0007669"/>
    <property type="project" value="UniProtKB-SubCell"/>
</dbReference>
<evidence type="ECO:0000256" key="5">
    <source>
        <dbReference type="SAM" id="Phobius"/>
    </source>
</evidence>
<keyword evidence="4 5" id="KW-0472">Membrane</keyword>
<dbReference type="Proteomes" id="UP000440578">
    <property type="component" value="Unassembled WGS sequence"/>
</dbReference>
<dbReference type="Gene3D" id="1.20.1250.20">
    <property type="entry name" value="MFS general substrate transporter like domains"/>
    <property type="match status" value="1"/>
</dbReference>
<dbReference type="PROSITE" id="PS50850">
    <property type="entry name" value="MFS"/>
    <property type="match status" value="1"/>
</dbReference>
<dbReference type="SUPFAM" id="SSF103473">
    <property type="entry name" value="MFS general substrate transporter"/>
    <property type="match status" value="1"/>
</dbReference>
<dbReference type="OrthoDB" id="6894481at2759"/>
<evidence type="ECO:0000259" key="6">
    <source>
        <dbReference type="PROSITE" id="PS50850"/>
    </source>
</evidence>
<dbReference type="InterPro" id="IPR036259">
    <property type="entry name" value="MFS_trans_sf"/>
</dbReference>
<evidence type="ECO:0000256" key="3">
    <source>
        <dbReference type="ARBA" id="ARBA00022989"/>
    </source>
</evidence>
<feature type="transmembrane region" description="Helical" evidence="5">
    <location>
        <begin position="12"/>
        <end position="30"/>
    </location>
</feature>
<evidence type="ECO:0000256" key="4">
    <source>
        <dbReference type="ARBA" id="ARBA00023136"/>
    </source>
</evidence>
<comment type="caution">
    <text evidence="7">The sequence shown here is derived from an EMBL/GenBank/DDBJ whole genome shotgun (WGS) entry which is preliminary data.</text>
</comment>
<dbReference type="PANTHER" id="PTHR24064">
    <property type="entry name" value="SOLUTE CARRIER FAMILY 22 MEMBER"/>
    <property type="match status" value="1"/>
</dbReference>
<evidence type="ECO:0000256" key="1">
    <source>
        <dbReference type="ARBA" id="ARBA00004141"/>
    </source>
</evidence>
<dbReference type="EMBL" id="VIIS01000065">
    <property type="protein sequence ID" value="KAF0313894.1"/>
    <property type="molecule type" value="Genomic_DNA"/>
</dbReference>
<dbReference type="AlphaFoldDB" id="A0A6A4XD07"/>
<gene>
    <name evidence="7" type="primary">Slc22a21_2</name>
    <name evidence="7" type="ORF">FJT64_015569</name>
</gene>